<accession>A2DNT9</accession>
<evidence type="ECO:0000313" key="4">
    <source>
        <dbReference type="Proteomes" id="UP000001542"/>
    </source>
</evidence>
<dbReference type="InParanoid" id="A2DNT9"/>
<evidence type="ECO:0000256" key="1">
    <source>
        <dbReference type="SAM" id="Coils"/>
    </source>
</evidence>
<evidence type="ECO:0000256" key="2">
    <source>
        <dbReference type="SAM" id="MobiDB-lite"/>
    </source>
</evidence>
<dbReference type="SMR" id="A2DNT9"/>
<dbReference type="Proteomes" id="UP000001542">
    <property type="component" value="Unassembled WGS sequence"/>
</dbReference>
<feature type="region of interest" description="Disordered" evidence="2">
    <location>
        <begin position="60"/>
        <end position="94"/>
    </location>
</feature>
<dbReference type="KEGG" id="tva:5463437"/>
<dbReference type="VEuPathDB" id="TrichDB:TVAG_225600"/>
<protein>
    <submittedName>
        <fullName evidence="3">Uncharacterized protein</fullName>
    </submittedName>
</protein>
<keyword evidence="4" id="KW-1185">Reference proteome</keyword>
<evidence type="ECO:0000313" key="3">
    <source>
        <dbReference type="EMBL" id="EAY17934.1"/>
    </source>
</evidence>
<dbReference type="EMBL" id="DS113224">
    <property type="protein sequence ID" value="EAY17934.1"/>
    <property type="molecule type" value="Genomic_DNA"/>
</dbReference>
<proteinExistence type="predicted"/>
<dbReference type="AlphaFoldDB" id="A2DNT9"/>
<feature type="coiled-coil region" evidence="1">
    <location>
        <begin position="97"/>
        <end position="180"/>
    </location>
</feature>
<name>A2DNT9_TRIV3</name>
<reference evidence="3" key="2">
    <citation type="journal article" date="2007" name="Science">
        <title>Draft genome sequence of the sexually transmitted pathogen Trichomonas vaginalis.</title>
        <authorList>
            <person name="Carlton J.M."/>
            <person name="Hirt R.P."/>
            <person name="Silva J.C."/>
            <person name="Delcher A.L."/>
            <person name="Schatz M."/>
            <person name="Zhao Q."/>
            <person name="Wortman J.R."/>
            <person name="Bidwell S.L."/>
            <person name="Alsmark U.C.M."/>
            <person name="Besteiro S."/>
            <person name="Sicheritz-Ponten T."/>
            <person name="Noel C.J."/>
            <person name="Dacks J.B."/>
            <person name="Foster P.G."/>
            <person name="Simillion C."/>
            <person name="Van de Peer Y."/>
            <person name="Miranda-Saavedra D."/>
            <person name="Barton G.J."/>
            <person name="Westrop G.D."/>
            <person name="Mueller S."/>
            <person name="Dessi D."/>
            <person name="Fiori P.L."/>
            <person name="Ren Q."/>
            <person name="Paulsen I."/>
            <person name="Zhang H."/>
            <person name="Bastida-Corcuera F.D."/>
            <person name="Simoes-Barbosa A."/>
            <person name="Brown M.T."/>
            <person name="Hayes R.D."/>
            <person name="Mukherjee M."/>
            <person name="Okumura C.Y."/>
            <person name="Schneider R."/>
            <person name="Smith A.J."/>
            <person name="Vanacova S."/>
            <person name="Villalvazo M."/>
            <person name="Haas B.J."/>
            <person name="Pertea M."/>
            <person name="Feldblyum T.V."/>
            <person name="Utterback T.R."/>
            <person name="Shu C.L."/>
            <person name="Osoegawa K."/>
            <person name="de Jong P.J."/>
            <person name="Hrdy I."/>
            <person name="Horvathova L."/>
            <person name="Zubacova Z."/>
            <person name="Dolezal P."/>
            <person name="Malik S.B."/>
            <person name="Logsdon J.M. Jr."/>
            <person name="Henze K."/>
            <person name="Gupta A."/>
            <person name="Wang C.C."/>
            <person name="Dunne R.L."/>
            <person name="Upcroft J.A."/>
            <person name="Upcroft P."/>
            <person name="White O."/>
            <person name="Salzberg S.L."/>
            <person name="Tang P."/>
            <person name="Chiu C.-H."/>
            <person name="Lee Y.-S."/>
            <person name="Embley T.M."/>
            <person name="Coombs G.H."/>
            <person name="Mottram J.C."/>
            <person name="Tachezy J."/>
            <person name="Fraser-Liggett C.M."/>
            <person name="Johnson P.J."/>
        </authorList>
    </citation>
    <scope>NUCLEOTIDE SEQUENCE [LARGE SCALE GENOMIC DNA]</scope>
    <source>
        <strain evidence="3">G3</strain>
    </source>
</reference>
<sequence>MTKKQLTQEDRNFAKAYRLFKEIPGAMAYYDAFFNKTVEIVKSKLNYKELKEELEHLREENAQLKQSSSPGIDTTGGYGRQKQQSQSSSNPNVKAEMDKLTKLNDESTKKVQELQAELDKYKNALLGKGNESEVLVTNLKKVEAEKNALQSQITKLSEENTELNHKVNEMSMKLKSLDKANEANKNASQEYINKIELQIYNTSDIIIELITKVLTVVGASQEDFERNNNTFEQTKNDRLNLTTYASYAKEEILDKIRGLKNIAKEFVEDIDMKLIEQLLEFANTVGYKELSGEIASIKSSLENADFLNNTDAFQLAQPILNLNEVTLQTAKNEFSNLKDFVNNMIDNNAKQGAAITNKLSNKADYDQVNDSLKTIFETLYQWLLDKADEVKELQENVQQNANIDVDAFQSKIDELTNHLTTIQQKLIEYLDVEFKSIDLNTATRIKSYFERLISNDEPILNQVEFVLNMFANNLAVARKKLSSIDQEKRYVQGEYLGISFNEIALHNFAKSLQQSYALLLANDKTEVINYHYYSVASQKMMKVLMDEYSEEQFALKVQFTNGGMYYIELHYGETVFPFYITEDMKDVFTFFIQQVISANFIVGTDVAVNLAEEINNLPDDNEIKIRMNQISENVEWNKVDEDGNIIEQNNGELHYGTFGGENDNEFGDIIDEWGNVITPVEDRPDIEREEAEGRRDGNGHLVDNDGNIIEYAWQQGLVPDGDENWVDQDGKVVVPAGYQLDENGFPIY</sequence>
<keyword evidence="1" id="KW-0175">Coiled coil</keyword>
<reference evidence="3" key="1">
    <citation type="submission" date="2006-10" db="EMBL/GenBank/DDBJ databases">
        <authorList>
            <person name="Amadeo P."/>
            <person name="Zhao Q."/>
            <person name="Wortman J."/>
            <person name="Fraser-Liggett C."/>
            <person name="Carlton J."/>
        </authorList>
    </citation>
    <scope>NUCLEOTIDE SEQUENCE</scope>
    <source>
        <strain evidence="3">G3</strain>
    </source>
</reference>
<dbReference type="VEuPathDB" id="TrichDB:TVAGG3_0289030"/>
<organism evidence="3 4">
    <name type="scientific">Trichomonas vaginalis (strain ATCC PRA-98 / G3)</name>
    <dbReference type="NCBI Taxonomy" id="412133"/>
    <lineage>
        <taxon>Eukaryota</taxon>
        <taxon>Metamonada</taxon>
        <taxon>Parabasalia</taxon>
        <taxon>Trichomonadida</taxon>
        <taxon>Trichomonadidae</taxon>
        <taxon>Trichomonas</taxon>
    </lineage>
</organism>
<gene>
    <name evidence="3" type="ORF">TVAG_225600</name>
</gene>
<feature type="compositionally biased region" description="Polar residues" evidence="2">
    <location>
        <begin position="63"/>
        <end position="72"/>
    </location>
</feature>
<dbReference type="RefSeq" id="XP_001578920.1">
    <property type="nucleotide sequence ID" value="XM_001578870.1"/>
</dbReference>